<evidence type="ECO:0008006" key="11">
    <source>
        <dbReference type="Google" id="ProtNLM"/>
    </source>
</evidence>
<evidence type="ECO:0000256" key="8">
    <source>
        <dbReference type="SAM" id="MobiDB-lite"/>
    </source>
</evidence>
<keyword evidence="4" id="KW-1133">Transmembrane helix</keyword>
<dbReference type="PANTHER" id="PTHR17613:SF11">
    <property type="entry name" value="TRANSMEMBRANE AND COILED-COIL DOMAINS PROTEIN 1"/>
    <property type="match status" value="1"/>
</dbReference>
<organism evidence="9 10">
    <name type="scientific">Chiloscyllium punctatum</name>
    <name type="common">Brownbanded bambooshark</name>
    <name type="synonym">Hemiscyllium punctatum</name>
    <dbReference type="NCBI Taxonomy" id="137246"/>
    <lineage>
        <taxon>Eukaryota</taxon>
        <taxon>Metazoa</taxon>
        <taxon>Chordata</taxon>
        <taxon>Craniata</taxon>
        <taxon>Vertebrata</taxon>
        <taxon>Chondrichthyes</taxon>
        <taxon>Elasmobranchii</taxon>
        <taxon>Galeomorphii</taxon>
        <taxon>Galeoidea</taxon>
        <taxon>Orectolobiformes</taxon>
        <taxon>Hemiscylliidae</taxon>
        <taxon>Chiloscyllium</taxon>
    </lineage>
</organism>
<feature type="non-terminal residue" evidence="9">
    <location>
        <position position="1"/>
    </location>
</feature>
<gene>
    <name evidence="9" type="ORF">chiPu_0022212</name>
</gene>
<evidence type="ECO:0000256" key="1">
    <source>
        <dbReference type="ARBA" id="ARBA00004370"/>
    </source>
</evidence>
<dbReference type="OrthoDB" id="10072335at2759"/>
<evidence type="ECO:0000256" key="3">
    <source>
        <dbReference type="ARBA" id="ARBA00022692"/>
    </source>
</evidence>
<dbReference type="Proteomes" id="UP000287033">
    <property type="component" value="Unassembled WGS sequence"/>
</dbReference>
<comment type="caution">
    <text evidence="9">The sequence shown here is derived from an EMBL/GenBank/DDBJ whole genome shotgun (WGS) entry which is preliminary data.</text>
</comment>
<reference evidence="9 10" key="1">
    <citation type="journal article" date="2018" name="Nat. Ecol. Evol.">
        <title>Shark genomes provide insights into elasmobranch evolution and the origin of vertebrates.</title>
        <authorList>
            <person name="Hara Y"/>
            <person name="Yamaguchi K"/>
            <person name="Onimaru K"/>
            <person name="Kadota M"/>
            <person name="Koyanagi M"/>
            <person name="Keeley SD"/>
            <person name="Tatsumi K"/>
            <person name="Tanaka K"/>
            <person name="Motone F"/>
            <person name="Kageyama Y"/>
            <person name="Nozu R"/>
            <person name="Adachi N"/>
            <person name="Nishimura O"/>
            <person name="Nakagawa R"/>
            <person name="Tanegashima C"/>
            <person name="Kiyatake I"/>
            <person name="Matsumoto R"/>
            <person name="Murakumo K"/>
            <person name="Nishida K"/>
            <person name="Terakita A"/>
            <person name="Kuratani S"/>
            <person name="Sato K"/>
            <person name="Hyodo S Kuraku.S."/>
        </authorList>
    </citation>
    <scope>NUCLEOTIDE SEQUENCE [LARGE SCALE GENOMIC DNA]</scope>
</reference>
<dbReference type="GO" id="GO:0016020">
    <property type="term" value="C:membrane"/>
    <property type="evidence" value="ECO:0007669"/>
    <property type="project" value="UniProtKB-SubCell"/>
</dbReference>
<dbReference type="Pfam" id="PF10267">
    <property type="entry name" value="Tmemb_cc2"/>
    <property type="match status" value="1"/>
</dbReference>
<keyword evidence="10" id="KW-1185">Reference proteome</keyword>
<comment type="subcellular location">
    <subcellularLocation>
        <location evidence="1">Membrane</location>
    </subcellularLocation>
</comment>
<dbReference type="GO" id="GO:0012505">
    <property type="term" value="C:endomembrane system"/>
    <property type="evidence" value="ECO:0007669"/>
    <property type="project" value="TreeGrafter"/>
</dbReference>
<keyword evidence="5 7" id="KW-0175">Coiled coil</keyword>
<feature type="region of interest" description="Disordered" evidence="8">
    <location>
        <begin position="238"/>
        <end position="268"/>
    </location>
</feature>
<evidence type="ECO:0000256" key="7">
    <source>
        <dbReference type="SAM" id="Coils"/>
    </source>
</evidence>
<keyword evidence="3" id="KW-0812">Transmembrane</keyword>
<evidence type="ECO:0000256" key="2">
    <source>
        <dbReference type="ARBA" id="ARBA00008108"/>
    </source>
</evidence>
<proteinExistence type="inferred from homology"/>
<feature type="region of interest" description="Disordered" evidence="8">
    <location>
        <begin position="24"/>
        <end position="45"/>
    </location>
</feature>
<dbReference type="OMA" id="DYTLMLQ"/>
<dbReference type="AlphaFoldDB" id="A0A401RE52"/>
<dbReference type="InterPro" id="IPR019394">
    <property type="entry name" value="TEX28/TMCC"/>
</dbReference>
<evidence type="ECO:0000256" key="4">
    <source>
        <dbReference type="ARBA" id="ARBA00022989"/>
    </source>
</evidence>
<evidence type="ECO:0000313" key="10">
    <source>
        <dbReference type="Proteomes" id="UP000287033"/>
    </source>
</evidence>
<protein>
    <recommendedName>
        <fullName evidence="11">Transmembrane and coiled-coil domain family 1</fullName>
    </recommendedName>
</protein>
<comment type="similarity">
    <text evidence="2">Belongs to the TEX28 family.</text>
</comment>
<feature type="coiled-coil region" evidence="7">
    <location>
        <begin position="276"/>
        <end position="303"/>
    </location>
</feature>
<accession>A0A401RE52</accession>
<dbReference type="PANTHER" id="PTHR17613">
    <property type="entry name" value="CEREBRAL PROTEIN-11-RELATED"/>
    <property type="match status" value="1"/>
</dbReference>
<sequence length="334" mass="36275">GHGTDPGLVFLQIERLELNSLAPSGGVASGSDGGVSAESADSGLDPHRTRAAIAQLQQKVLRLTEQLKVEQTARDDNVAEYLKLAGSADRQQGSRIKQVFEKKNQKSAQAILHLQRKLEHYRHKLREIEHNGVPRQPKDVLRDVQQGLRGVGAKVTGFSEGVVGSMRGGLSSFSQATHTAAGAVAAKPREFASLLRNRLGSADNIPALKEPLDDSQADECLEALGICGQLQFSPRYGSEEECSSGTSGSGANSMSGAPLEPASSKPDPLELSGCGFEGILQELQQVKETQARLEESFDRLKSHYQRDYTLMLQTLQEERYRYSQMLQATLLHLG</sequence>
<dbReference type="EMBL" id="BEZZ01006423">
    <property type="protein sequence ID" value="GCC16429.1"/>
    <property type="molecule type" value="Genomic_DNA"/>
</dbReference>
<evidence type="ECO:0000256" key="6">
    <source>
        <dbReference type="ARBA" id="ARBA00023136"/>
    </source>
</evidence>
<dbReference type="STRING" id="137246.A0A401RE52"/>
<evidence type="ECO:0000313" key="9">
    <source>
        <dbReference type="EMBL" id="GCC16429.1"/>
    </source>
</evidence>
<keyword evidence="6" id="KW-0472">Membrane</keyword>
<evidence type="ECO:0000256" key="5">
    <source>
        <dbReference type="ARBA" id="ARBA00023054"/>
    </source>
</evidence>
<feature type="compositionally biased region" description="Low complexity" evidence="8">
    <location>
        <begin position="34"/>
        <end position="43"/>
    </location>
</feature>
<name>A0A401RE52_CHIPU</name>